<name>T1EPJ0_HELRO</name>
<dbReference type="EMBL" id="AMQM01000408">
    <property type="status" value="NOT_ANNOTATED_CDS"/>
    <property type="molecule type" value="Genomic_DNA"/>
</dbReference>
<dbReference type="CTD" id="20198490"/>
<dbReference type="EMBL" id="KB096324">
    <property type="protein sequence ID" value="ESO05825.1"/>
    <property type="molecule type" value="Genomic_DNA"/>
</dbReference>
<organism evidence="3 4">
    <name type="scientific">Helobdella robusta</name>
    <name type="common">Californian leech</name>
    <dbReference type="NCBI Taxonomy" id="6412"/>
    <lineage>
        <taxon>Eukaryota</taxon>
        <taxon>Metazoa</taxon>
        <taxon>Spiralia</taxon>
        <taxon>Lophotrochozoa</taxon>
        <taxon>Annelida</taxon>
        <taxon>Clitellata</taxon>
        <taxon>Hirudinea</taxon>
        <taxon>Rhynchobdellida</taxon>
        <taxon>Glossiphoniidae</taxon>
        <taxon>Helobdella</taxon>
    </lineage>
</organism>
<sequence>MNPVTVLLILAFTSAALRFGNEDNDVLSAYNDVYGENYEGCLLAPMCDKCPEGMYLEVDENQCLTCECFDPCADVSCEYGCEVKVSEVTPRGDPIYVAECQSQTVS</sequence>
<dbReference type="EnsemblMetazoa" id="HelroT159901">
    <property type="protein sequence ID" value="HelroP159901"/>
    <property type="gene ID" value="HelroG159901"/>
</dbReference>
<dbReference type="GeneID" id="20198490"/>
<evidence type="ECO:0000313" key="2">
    <source>
        <dbReference type="EMBL" id="ESO05825.1"/>
    </source>
</evidence>
<dbReference type="HOGENOM" id="CLU_2226016_0_0_1"/>
<dbReference type="InParanoid" id="T1EPJ0"/>
<reference evidence="3" key="3">
    <citation type="submission" date="2015-06" db="UniProtKB">
        <authorList>
            <consortium name="EnsemblMetazoa"/>
        </authorList>
    </citation>
    <scope>IDENTIFICATION</scope>
</reference>
<evidence type="ECO:0000313" key="4">
    <source>
        <dbReference type="Proteomes" id="UP000015101"/>
    </source>
</evidence>
<evidence type="ECO:0000256" key="1">
    <source>
        <dbReference type="SAM" id="SignalP"/>
    </source>
</evidence>
<evidence type="ECO:0000313" key="3">
    <source>
        <dbReference type="EnsemblMetazoa" id="HelroP159901"/>
    </source>
</evidence>
<dbReference type="Proteomes" id="UP000015101">
    <property type="component" value="Unassembled WGS sequence"/>
</dbReference>
<dbReference type="AlphaFoldDB" id="T1EPJ0"/>
<feature type="signal peptide" evidence="1">
    <location>
        <begin position="1"/>
        <end position="18"/>
    </location>
</feature>
<evidence type="ECO:0008006" key="5">
    <source>
        <dbReference type="Google" id="ProtNLM"/>
    </source>
</evidence>
<feature type="chain" id="PRO_5010979926" description="Antistasin-like domain-containing protein" evidence="1">
    <location>
        <begin position="19"/>
        <end position="106"/>
    </location>
</feature>
<dbReference type="KEGG" id="hro:HELRODRAFT_159901"/>
<gene>
    <name evidence="3" type="primary">20198490</name>
    <name evidence="2" type="ORF">HELRODRAFT_159901</name>
</gene>
<proteinExistence type="predicted"/>
<reference evidence="2 4" key="2">
    <citation type="journal article" date="2013" name="Nature">
        <title>Insights into bilaterian evolution from three spiralian genomes.</title>
        <authorList>
            <person name="Simakov O."/>
            <person name="Marletaz F."/>
            <person name="Cho S.J."/>
            <person name="Edsinger-Gonzales E."/>
            <person name="Havlak P."/>
            <person name="Hellsten U."/>
            <person name="Kuo D.H."/>
            <person name="Larsson T."/>
            <person name="Lv J."/>
            <person name="Arendt D."/>
            <person name="Savage R."/>
            <person name="Osoegawa K."/>
            <person name="de Jong P."/>
            <person name="Grimwood J."/>
            <person name="Chapman J.A."/>
            <person name="Shapiro H."/>
            <person name="Aerts A."/>
            <person name="Otillar R.P."/>
            <person name="Terry A.Y."/>
            <person name="Boore J.L."/>
            <person name="Grigoriev I.V."/>
            <person name="Lindberg D.R."/>
            <person name="Seaver E.C."/>
            <person name="Weisblat D.A."/>
            <person name="Putnam N.H."/>
            <person name="Rokhsar D.S."/>
        </authorList>
    </citation>
    <scope>NUCLEOTIDE SEQUENCE</scope>
</reference>
<keyword evidence="4" id="KW-1185">Reference proteome</keyword>
<accession>T1EPJ0</accession>
<keyword evidence="1" id="KW-0732">Signal</keyword>
<reference evidence="4" key="1">
    <citation type="submission" date="2012-12" db="EMBL/GenBank/DDBJ databases">
        <authorList>
            <person name="Hellsten U."/>
            <person name="Grimwood J."/>
            <person name="Chapman J.A."/>
            <person name="Shapiro H."/>
            <person name="Aerts A."/>
            <person name="Otillar R.P."/>
            <person name="Terry A.Y."/>
            <person name="Boore J.L."/>
            <person name="Simakov O."/>
            <person name="Marletaz F."/>
            <person name="Cho S.-J."/>
            <person name="Edsinger-Gonzales E."/>
            <person name="Havlak P."/>
            <person name="Kuo D.-H."/>
            <person name="Larsson T."/>
            <person name="Lv J."/>
            <person name="Arendt D."/>
            <person name="Savage R."/>
            <person name="Osoegawa K."/>
            <person name="de Jong P."/>
            <person name="Lindberg D.R."/>
            <person name="Seaver E.C."/>
            <person name="Weisblat D.A."/>
            <person name="Putnam N.H."/>
            <person name="Grigoriev I.V."/>
            <person name="Rokhsar D.S."/>
        </authorList>
    </citation>
    <scope>NUCLEOTIDE SEQUENCE</scope>
</reference>
<dbReference type="RefSeq" id="XP_009015193.1">
    <property type="nucleotide sequence ID" value="XM_009016945.1"/>
</dbReference>
<protein>
    <recommendedName>
        <fullName evidence="5">Antistasin-like domain-containing protein</fullName>
    </recommendedName>
</protein>